<comment type="caution">
    <text evidence="2">The sequence shown here is derived from an EMBL/GenBank/DDBJ whole genome shotgun (WGS) entry which is preliminary data.</text>
</comment>
<gene>
    <name evidence="2" type="ORF">CFIMG_007723RA00001</name>
</gene>
<dbReference type="Proteomes" id="UP000222788">
    <property type="component" value="Unassembled WGS sequence"/>
</dbReference>
<reference evidence="2 3" key="1">
    <citation type="journal article" date="2013" name="Fungal Biol.">
        <title>Analysis of microsatellite markers in the genome of the plant pathogen Ceratocystis fimbriata.</title>
        <authorList>
            <person name="Simpson M.C."/>
            <person name="Wilken P.M."/>
            <person name="Coetzee M.P."/>
            <person name="Wingfield M.J."/>
            <person name="Wingfield B.D."/>
        </authorList>
    </citation>
    <scope>NUCLEOTIDE SEQUENCE [LARGE SCALE GENOMIC DNA]</scope>
    <source>
        <strain evidence="2 3">CBS 114723</strain>
    </source>
</reference>
<dbReference type="EMBL" id="APWK03000186">
    <property type="protein sequence ID" value="PHH49582.1"/>
    <property type="molecule type" value="Genomic_DNA"/>
</dbReference>
<organism evidence="2 3">
    <name type="scientific">Ceratocystis fimbriata CBS 114723</name>
    <dbReference type="NCBI Taxonomy" id="1035309"/>
    <lineage>
        <taxon>Eukaryota</taxon>
        <taxon>Fungi</taxon>
        <taxon>Dikarya</taxon>
        <taxon>Ascomycota</taxon>
        <taxon>Pezizomycotina</taxon>
        <taxon>Sordariomycetes</taxon>
        <taxon>Hypocreomycetidae</taxon>
        <taxon>Microascales</taxon>
        <taxon>Ceratocystidaceae</taxon>
        <taxon>Ceratocystis</taxon>
    </lineage>
</organism>
<keyword evidence="3" id="KW-1185">Reference proteome</keyword>
<feature type="transmembrane region" description="Helical" evidence="1">
    <location>
        <begin position="42"/>
        <end position="64"/>
    </location>
</feature>
<evidence type="ECO:0000256" key="1">
    <source>
        <dbReference type="SAM" id="Phobius"/>
    </source>
</evidence>
<sequence>METLRSVNGHVWMRPRAWPGLGLGSGRFSASQRSWQFEVAGCRLSIVIVIVIVTGIVLCCGVVSSGL</sequence>
<keyword evidence="1" id="KW-0812">Transmembrane</keyword>
<keyword evidence="1" id="KW-0472">Membrane</keyword>
<name>A0A2C5WV16_9PEZI</name>
<evidence type="ECO:0000313" key="2">
    <source>
        <dbReference type="EMBL" id="PHH49582.1"/>
    </source>
</evidence>
<protein>
    <submittedName>
        <fullName evidence="2">Uncharacterized protein</fullName>
    </submittedName>
</protein>
<proteinExistence type="predicted"/>
<dbReference type="AlphaFoldDB" id="A0A2C5WV16"/>
<accession>A0A2C5WV16</accession>
<reference evidence="2 3" key="2">
    <citation type="journal article" date="2013" name="IMA Fungus">
        <title>IMA Genome-F 1: Ceratocystis fimbriata: Draft nuclear genome sequence for the plant pathogen, Ceratocystis fimbriata.</title>
        <authorList>
            <person name="Wilken P.M."/>
            <person name="Steenkamp E.T."/>
            <person name="Wingfield M.J."/>
            <person name="de Beer Z.W."/>
            <person name="Wingfield B.D."/>
        </authorList>
    </citation>
    <scope>NUCLEOTIDE SEQUENCE [LARGE SCALE GENOMIC DNA]</scope>
    <source>
        <strain evidence="2 3">CBS 114723</strain>
    </source>
</reference>
<evidence type="ECO:0000313" key="3">
    <source>
        <dbReference type="Proteomes" id="UP000222788"/>
    </source>
</evidence>
<keyword evidence="1" id="KW-1133">Transmembrane helix</keyword>